<reference evidence="1 2" key="1">
    <citation type="journal article" date="2014" name="Agronomy (Basel)">
        <title>A Draft Genome Sequence for Ensete ventricosum, the Drought-Tolerant Tree Against Hunger.</title>
        <authorList>
            <person name="Harrison J."/>
            <person name="Moore K.A."/>
            <person name="Paszkiewicz K."/>
            <person name="Jones T."/>
            <person name="Grant M."/>
            <person name="Ambacheew D."/>
            <person name="Muzemil S."/>
            <person name="Studholme D.J."/>
        </authorList>
    </citation>
    <scope>NUCLEOTIDE SEQUENCE [LARGE SCALE GENOMIC DNA]</scope>
</reference>
<accession>A0A426YQ88</accession>
<dbReference type="AlphaFoldDB" id="A0A426YQ88"/>
<gene>
    <name evidence="1" type="ORF">B296_00030963</name>
</gene>
<sequence>MYYIVNQTLQMLSGGAAGEKLLVVVLLVQVQSFSITSCCFDTCSPEHPVSRARERSMLGGDRQLFREYADGVIISRSITCLSDGASTSDACRARRRSISFTPEIGDDIVRLVLLFLVLPLPSPPLLLPLPPPSATNFLSRAVRAMNDALKQKRFLRDHDGEGSGSYSMNDKCRLNDPPSNVCILVPRFSNACLFNDRLNNLFHLFLGFFGEVFRGIWNGTDVAIKVFLEQDLTTENVEDFCNEISILRYHFHVTYKDLKFSFYFQMLFSYYIVFLFQPSPASEW</sequence>
<name>A0A426YQ88_ENSVE</name>
<dbReference type="SUPFAM" id="SSF56112">
    <property type="entry name" value="Protein kinase-like (PK-like)"/>
    <property type="match status" value="1"/>
</dbReference>
<evidence type="ECO:0000313" key="1">
    <source>
        <dbReference type="EMBL" id="RRT53885.1"/>
    </source>
</evidence>
<protein>
    <recommendedName>
        <fullName evidence="3">Protein kinase domain-containing protein</fullName>
    </recommendedName>
</protein>
<dbReference type="Gene3D" id="3.30.200.20">
    <property type="entry name" value="Phosphorylase Kinase, domain 1"/>
    <property type="match status" value="1"/>
</dbReference>
<dbReference type="Proteomes" id="UP000287651">
    <property type="component" value="Unassembled WGS sequence"/>
</dbReference>
<evidence type="ECO:0000313" key="2">
    <source>
        <dbReference type="Proteomes" id="UP000287651"/>
    </source>
</evidence>
<dbReference type="InterPro" id="IPR011009">
    <property type="entry name" value="Kinase-like_dom_sf"/>
</dbReference>
<proteinExistence type="predicted"/>
<dbReference type="EMBL" id="AMZH03010886">
    <property type="protein sequence ID" value="RRT53885.1"/>
    <property type="molecule type" value="Genomic_DNA"/>
</dbReference>
<organism evidence="1 2">
    <name type="scientific">Ensete ventricosum</name>
    <name type="common">Abyssinian banana</name>
    <name type="synonym">Musa ensete</name>
    <dbReference type="NCBI Taxonomy" id="4639"/>
    <lineage>
        <taxon>Eukaryota</taxon>
        <taxon>Viridiplantae</taxon>
        <taxon>Streptophyta</taxon>
        <taxon>Embryophyta</taxon>
        <taxon>Tracheophyta</taxon>
        <taxon>Spermatophyta</taxon>
        <taxon>Magnoliopsida</taxon>
        <taxon>Liliopsida</taxon>
        <taxon>Zingiberales</taxon>
        <taxon>Musaceae</taxon>
        <taxon>Ensete</taxon>
    </lineage>
</organism>
<comment type="caution">
    <text evidence="1">The sequence shown here is derived from an EMBL/GenBank/DDBJ whole genome shotgun (WGS) entry which is preliminary data.</text>
</comment>
<evidence type="ECO:0008006" key="3">
    <source>
        <dbReference type="Google" id="ProtNLM"/>
    </source>
</evidence>